<gene>
    <name evidence="2" type="ORF">Mettu_1947</name>
</gene>
<dbReference type="RefSeq" id="WP_006891202.1">
    <property type="nucleotide sequence ID" value="NZ_JH109152.1"/>
</dbReference>
<dbReference type="Proteomes" id="UP000004664">
    <property type="component" value="Unassembled WGS sequence"/>
</dbReference>
<evidence type="ECO:0000313" key="3">
    <source>
        <dbReference type="Proteomes" id="UP000004664"/>
    </source>
</evidence>
<proteinExistence type="predicted"/>
<dbReference type="SUPFAM" id="SSF81301">
    <property type="entry name" value="Nucleotidyltransferase"/>
    <property type="match status" value="1"/>
</dbReference>
<dbReference type="STRING" id="697282.Mettu_1947"/>
<dbReference type="EMBL" id="JH109152">
    <property type="protein sequence ID" value="EGW23108.1"/>
    <property type="molecule type" value="Genomic_DNA"/>
</dbReference>
<feature type="domain" description="Polymerase beta nucleotidyltransferase" evidence="1">
    <location>
        <begin position="14"/>
        <end position="101"/>
    </location>
</feature>
<dbReference type="PANTHER" id="PTHR33933">
    <property type="entry name" value="NUCLEOTIDYLTRANSFERASE"/>
    <property type="match status" value="1"/>
</dbReference>
<name>G3IWP9_METTV</name>
<dbReference type="CDD" id="cd05403">
    <property type="entry name" value="NT_KNTase_like"/>
    <property type="match status" value="1"/>
</dbReference>
<reference evidence="2 3" key="1">
    <citation type="submission" date="2011-06" db="EMBL/GenBank/DDBJ databases">
        <title>Genomic sequence of Methylobacter tundripaludum SV96.</title>
        <authorList>
            <consortium name="US DOE Joint Genome Institute"/>
            <person name="Lucas S."/>
            <person name="Han J."/>
            <person name="Lapidus A."/>
            <person name="Cheng J.-F."/>
            <person name="Goodwin L."/>
            <person name="Pitluck S."/>
            <person name="Held B."/>
            <person name="Detter J.C."/>
            <person name="Han C."/>
            <person name="Tapia R."/>
            <person name="Land M."/>
            <person name="Hauser L."/>
            <person name="Kyrpides N."/>
            <person name="Ivanova N."/>
            <person name="Ovchinnikova G."/>
            <person name="Pagani I."/>
            <person name="Klotz M.G."/>
            <person name="Dispirito A.A."/>
            <person name="Murrell J.C."/>
            <person name="Dunfield P."/>
            <person name="Kalyuzhnaya M.G."/>
            <person name="Svenning M."/>
            <person name="Trotsenko Y.A."/>
            <person name="Stein L.Y."/>
            <person name="Woyke T."/>
        </authorList>
    </citation>
    <scope>NUCLEOTIDE SEQUENCE [LARGE SCALE GENOMIC DNA]</scope>
    <source>
        <strain evidence="3">ATCC BAA-1195 / DSM 17260 / SV96</strain>
    </source>
</reference>
<evidence type="ECO:0000313" key="2">
    <source>
        <dbReference type="EMBL" id="EGW23108.1"/>
    </source>
</evidence>
<keyword evidence="3" id="KW-1185">Reference proteome</keyword>
<protein>
    <submittedName>
        <fullName evidence="2">DNA polymerase beta domain protein region</fullName>
    </submittedName>
</protein>
<evidence type="ECO:0000259" key="1">
    <source>
        <dbReference type="Pfam" id="PF18765"/>
    </source>
</evidence>
<sequence>MSSFGLPEQTLAIIRRILADYPAVEQAILYGSRAKGNYRKGSDIDLTLTGDSLDHRILGEIAGRLEDSPIPYQVDLSIRNYIDSPSLLEHIERVGVVFYQRLTSIDSELVNRTEHKDSE</sequence>
<organism evidence="2 3">
    <name type="scientific">Methylobacter tundripaludum (strain ATCC BAA-1195 / DSM 17260 / SV96)</name>
    <dbReference type="NCBI Taxonomy" id="697282"/>
    <lineage>
        <taxon>Bacteria</taxon>
        <taxon>Pseudomonadati</taxon>
        <taxon>Pseudomonadota</taxon>
        <taxon>Gammaproteobacteria</taxon>
        <taxon>Methylococcales</taxon>
        <taxon>Methylococcaceae</taxon>
        <taxon>Methylobacter</taxon>
    </lineage>
</organism>
<dbReference type="Pfam" id="PF18765">
    <property type="entry name" value="Polbeta"/>
    <property type="match status" value="1"/>
</dbReference>
<dbReference type="eggNOG" id="COG1708">
    <property type="taxonomic scope" value="Bacteria"/>
</dbReference>
<dbReference type="OrthoDB" id="9803106at2"/>
<dbReference type="HOGENOM" id="CLU_130257_5_1_6"/>
<dbReference type="AlphaFoldDB" id="G3IWP9"/>
<dbReference type="Gene3D" id="3.30.460.10">
    <property type="entry name" value="Beta Polymerase, domain 2"/>
    <property type="match status" value="1"/>
</dbReference>
<dbReference type="InterPro" id="IPR043519">
    <property type="entry name" value="NT_sf"/>
</dbReference>
<dbReference type="PANTHER" id="PTHR33933:SF1">
    <property type="entry name" value="PROTEIN ADENYLYLTRANSFERASE MNTA-RELATED"/>
    <property type="match status" value="1"/>
</dbReference>
<dbReference type="InterPro" id="IPR041633">
    <property type="entry name" value="Polbeta"/>
</dbReference>
<accession>G3IWP9</accession>
<dbReference type="InterPro" id="IPR052548">
    <property type="entry name" value="Type_VII_TA_antitoxin"/>
</dbReference>